<dbReference type="EMBL" id="JAAHFQ010000727">
    <property type="protein sequence ID" value="NER31131.1"/>
    <property type="molecule type" value="Genomic_DNA"/>
</dbReference>
<protein>
    <submittedName>
        <fullName evidence="2">DUF4168 domain-containing protein</fullName>
    </submittedName>
</protein>
<dbReference type="InterPro" id="IPR025433">
    <property type="entry name" value="DUF4168"/>
</dbReference>
<gene>
    <name evidence="2" type="ORF">F6J89_26800</name>
</gene>
<organism evidence="2">
    <name type="scientific">Symploca sp. SIO1C4</name>
    <dbReference type="NCBI Taxonomy" id="2607765"/>
    <lineage>
        <taxon>Bacteria</taxon>
        <taxon>Bacillati</taxon>
        <taxon>Cyanobacteriota</taxon>
        <taxon>Cyanophyceae</taxon>
        <taxon>Coleofasciculales</taxon>
        <taxon>Coleofasciculaceae</taxon>
        <taxon>Symploca</taxon>
    </lineage>
</organism>
<dbReference type="AlphaFoldDB" id="A0A6B3NNK8"/>
<feature type="domain" description="DUF4168" evidence="1">
    <location>
        <begin position="27"/>
        <end position="122"/>
    </location>
</feature>
<name>A0A6B3NNK8_9CYAN</name>
<evidence type="ECO:0000313" key="2">
    <source>
        <dbReference type="EMBL" id="NER31131.1"/>
    </source>
</evidence>
<proteinExistence type="predicted"/>
<comment type="caution">
    <text evidence="2">The sequence shown here is derived from an EMBL/GenBank/DDBJ whole genome shotgun (WGS) entry which is preliminary data.</text>
</comment>
<accession>A0A6B3NNK8</accession>
<evidence type="ECO:0000259" key="1">
    <source>
        <dbReference type="Pfam" id="PF13767"/>
    </source>
</evidence>
<dbReference type="Pfam" id="PF13767">
    <property type="entry name" value="DUF4168"/>
    <property type="match status" value="1"/>
</dbReference>
<sequence>MVPIWAGCSSEAVYEPPTPIPTLSAVSEEEVENYSRAILAIEQSRQAAAKDILETTQLQTVPDINCTQSETIEVLEGTVQEIAIKYCNDSKKVIEDTQNLTVDQFNAISSTAQLDQNLQIRIQNELIRLQQ</sequence>
<reference evidence="2" key="1">
    <citation type="submission" date="2019-11" db="EMBL/GenBank/DDBJ databases">
        <title>Genomic insights into an expanded diversity of filamentous marine cyanobacteria reveals the extraordinary biosynthetic potential of Moorea and Okeania.</title>
        <authorList>
            <person name="Ferreira Leao T."/>
            <person name="Wang M."/>
            <person name="Moss N."/>
            <person name="Da Silva R."/>
            <person name="Sanders J."/>
            <person name="Nurk S."/>
            <person name="Gurevich A."/>
            <person name="Humphrey G."/>
            <person name="Reher R."/>
            <person name="Zhu Q."/>
            <person name="Belda-Ferre P."/>
            <person name="Glukhov E."/>
            <person name="Rex R."/>
            <person name="Dorrestein P.C."/>
            <person name="Knight R."/>
            <person name="Pevzner P."/>
            <person name="Gerwick W.H."/>
            <person name="Gerwick L."/>
        </authorList>
    </citation>
    <scope>NUCLEOTIDE SEQUENCE</scope>
    <source>
        <strain evidence="2">SIO1C4</strain>
    </source>
</reference>